<dbReference type="InterPro" id="IPR015946">
    <property type="entry name" value="KH_dom-like_a/b"/>
</dbReference>
<dbReference type="PANTHER" id="PTHR42830:SF2">
    <property type="entry name" value="OSMC_OHR FAMILY PROTEIN"/>
    <property type="match status" value="1"/>
</dbReference>
<dbReference type="Proteomes" id="UP000191680">
    <property type="component" value="Unassembled WGS sequence"/>
</dbReference>
<dbReference type="PANTHER" id="PTHR42830">
    <property type="entry name" value="OSMOTICALLY INDUCIBLE FAMILY PROTEIN"/>
    <property type="match status" value="1"/>
</dbReference>
<reference evidence="1 2" key="1">
    <citation type="submission" date="2016-12" db="EMBL/GenBank/DDBJ databases">
        <authorList>
            <person name="Song W.-J."/>
            <person name="Kurnit D.M."/>
        </authorList>
    </citation>
    <scope>NUCLEOTIDE SEQUENCE [LARGE SCALE GENOMIC DNA]</scope>
    <source>
        <strain evidence="1 2">HSG9</strain>
    </source>
</reference>
<dbReference type="InterPro" id="IPR003718">
    <property type="entry name" value="OsmC/Ohr_fam"/>
</dbReference>
<accession>A0A1V6LUQ9</accession>
<dbReference type="Gene3D" id="3.30.300.20">
    <property type="match status" value="1"/>
</dbReference>
<evidence type="ECO:0000313" key="1">
    <source>
        <dbReference type="EMBL" id="OQD43900.1"/>
    </source>
</evidence>
<dbReference type="RefSeq" id="WP_080318265.1">
    <property type="nucleotide sequence ID" value="NZ_MTBC01000002.1"/>
</dbReference>
<name>A0A1V6LUQ9_9FLAO</name>
<keyword evidence="2" id="KW-1185">Reference proteome</keyword>
<gene>
    <name evidence="1" type="ORF">BUL40_04670</name>
</gene>
<protein>
    <submittedName>
        <fullName evidence="1">Peroxiredoxin</fullName>
    </submittedName>
</protein>
<dbReference type="InterPro" id="IPR052707">
    <property type="entry name" value="OsmC_Ohr_Peroxiredoxin"/>
</dbReference>
<evidence type="ECO:0000313" key="2">
    <source>
        <dbReference type="Proteomes" id="UP000191680"/>
    </source>
</evidence>
<comment type="caution">
    <text evidence="1">The sequence shown here is derived from an EMBL/GenBank/DDBJ whole genome shotgun (WGS) entry which is preliminary data.</text>
</comment>
<proteinExistence type="predicted"/>
<organism evidence="1 2">
    <name type="scientific">Croceivirga radicis</name>
    <dbReference type="NCBI Taxonomy" id="1929488"/>
    <lineage>
        <taxon>Bacteria</taxon>
        <taxon>Pseudomonadati</taxon>
        <taxon>Bacteroidota</taxon>
        <taxon>Flavobacteriia</taxon>
        <taxon>Flavobacteriales</taxon>
        <taxon>Flavobacteriaceae</taxon>
        <taxon>Croceivirga</taxon>
    </lineage>
</organism>
<dbReference type="OrthoDB" id="9795405at2"/>
<sequence>MKMHNYTLFLEWTGNRGKGTKNYRSYERSHRISTAVTNQVIEGSSDPAFLGDKTKYNPEELFVASLASCHMLWYLHLCASNNIVVLEYTDEPLGKMVEEKDGSGHFTEVILKPTVIIKHKANKQLAKSLHAEAQKMCFIANSCNFPVLHQPEILTAKL</sequence>
<dbReference type="EMBL" id="MTBC01000002">
    <property type="protein sequence ID" value="OQD43900.1"/>
    <property type="molecule type" value="Genomic_DNA"/>
</dbReference>
<dbReference type="AlphaFoldDB" id="A0A1V6LUQ9"/>
<dbReference type="InterPro" id="IPR036102">
    <property type="entry name" value="OsmC/Ohrsf"/>
</dbReference>
<dbReference type="SUPFAM" id="SSF82784">
    <property type="entry name" value="OsmC-like"/>
    <property type="match status" value="1"/>
</dbReference>
<dbReference type="Pfam" id="PF02566">
    <property type="entry name" value="OsmC"/>
    <property type="match status" value="1"/>
</dbReference>